<protein>
    <submittedName>
        <fullName evidence="2">Uncharacterized protein</fullName>
    </submittedName>
</protein>
<evidence type="ECO:0000256" key="1">
    <source>
        <dbReference type="SAM" id="Phobius"/>
    </source>
</evidence>
<sequence length="105" mass="11946">MSATLGAYIIVCAFIGPLFQNPTRRKMKKGIFRARGVRIAGRSQIIKSRQTDTLTSCGCTDTSRCIQHQAAASQQWPKGSQLYFYFIFSAERQADFMLLLLYKDR</sequence>
<dbReference type="AlphaFoldDB" id="A0A0D0A198"/>
<feature type="transmembrane region" description="Helical" evidence="1">
    <location>
        <begin position="6"/>
        <end position="23"/>
    </location>
</feature>
<dbReference type="HOGENOM" id="CLU_2237660_0_0_1"/>
<keyword evidence="1" id="KW-0812">Transmembrane</keyword>
<reference evidence="2 3" key="1">
    <citation type="submission" date="2014-04" db="EMBL/GenBank/DDBJ databases">
        <authorList>
            <consortium name="DOE Joint Genome Institute"/>
            <person name="Kuo A."/>
            <person name="Kohler A."/>
            <person name="Costa M.D."/>
            <person name="Nagy L.G."/>
            <person name="Floudas D."/>
            <person name="Copeland A."/>
            <person name="Barry K.W."/>
            <person name="Cichocki N."/>
            <person name="Veneault-Fourrey C."/>
            <person name="LaButti K."/>
            <person name="Lindquist E.A."/>
            <person name="Lipzen A."/>
            <person name="Lundell T."/>
            <person name="Morin E."/>
            <person name="Murat C."/>
            <person name="Sun H."/>
            <person name="Tunlid A."/>
            <person name="Henrissat B."/>
            <person name="Grigoriev I.V."/>
            <person name="Hibbett D.S."/>
            <person name="Martin F."/>
            <person name="Nordberg H.P."/>
            <person name="Cantor M.N."/>
            <person name="Hua S.X."/>
        </authorList>
    </citation>
    <scope>NUCLEOTIDE SEQUENCE [LARGE SCALE GENOMIC DNA]</scope>
    <source>
        <strain evidence="2 3">441</strain>
    </source>
</reference>
<reference evidence="3" key="2">
    <citation type="submission" date="2015-01" db="EMBL/GenBank/DDBJ databases">
        <title>Evolutionary Origins and Diversification of the Mycorrhizal Mutualists.</title>
        <authorList>
            <consortium name="DOE Joint Genome Institute"/>
            <consortium name="Mycorrhizal Genomics Consortium"/>
            <person name="Kohler A."/>
            <person name="Kuo A."/>
            <person name="Nagy L.G."/>
            <person name="Floudas D."/>
            <person name="Copeland A."/>
            <person name="Barry K.W."/>
            <person name="Cichocki N."/>
            <person name="Veneault-Fourrey C."/>
            <person name="LaButti K."/>
            <person name="Lindquist E.A."/>
            <person name="Lipzen A."/>
            <person name="Lundell T."/>
            <person name="Morin E."/>
            <person name="Murat C."/>
            <person name="Riley R."/>
            <person name="Ohm R."/>
            <person name="Sun H."/>
            <person name="Tunlid A."/>
            <person name="Henrissat B."/>
            <person name="Grigoriev I.V."/>
            <person name="Hibbett D.S."/>
            <person name="Martin F."/>
        </authorList>
    </citation>
    <scope>NUCLEOTIDE SEQUENCE [LARGE SCALE GENOMIC DNA]</scope>
    <source>
        <strain evidence="3">441</strain>
    </source>
</reference>
<keyword evidence="1" id="KW-1133">Transmembrane helix</keyword>
<evidence type="ECO:0000313" key="2">
    <source>
        <dbReference type="EMBL" id="KIK25873.1"/>
    </source>
</evidence>
<name>A0A0D0A198_9AGAM</name>
<organism evidence="2 3">
    <name type="scientific">Pisolithus microcarpus 441</name>
    <dbReference type="NCBI Taxonomy" id="765257"/>
    <lineage>
        <taxon>Eukaryota</taxon>
        <taxon>Fungi</taxon>
        <taxon>Dikarya</taxon>
        <taxon>Basidiomycota</taxon>
        <taxon>Agaricomycotina</taxon>
        <taxon>Agaricomycetes</taxon>
        <taxon>Agaricomycetidae</taxon>
        <taxon>Boletales</taxon>
        <taxon>Sclerodermatineae</taxon>
        <taxon>Pisolithaceae</taxon>
        <taxon>Pisolithus</taxon>
    </lineage>
</organism>
<dbReference type="Proteomes" id="UP000054018">
    <property type="component" value="Unassembled WGS sequence"/>
</dbReference>
<gene>
    <name evidence="2" type="ORF">PISMIDRAFT_326948</name>
</gene>
<keyword evidence="1" id="KW-0472">Membrane</keyword>
<dbReference type="EMBL" id="KN833705">
    <property type="protein sequence ID" value="KIK25873.1"/>
    <property type="molecule type" value="Genomic_DNA"/>
</dbReference>
<proteinExistence type="predicted"/>
<keyword evidence="3" id="KW-1185">Reference proteome</keyword>
<evidence type="ECO:0000313" key="3">
    <source>
        <dbReference type="Proteomes" id="UP000054018"/>
    </source>
</evidence>
<accession>A0A0D0A198</accession>